<evidence type="ECO:0000313" key="2">
    <source>
        <dbReference type="Proteomes" id="UP000053711"/>
    </source>
</evidence>
<comment type="caution">
    <text evidence="1">The sequence shown here is derived from an EMBL/GenBank/DDBJ whole genome shotgun (WGS) entry which is preliminary data.</text>
</comment>
<accession>A0ACB4UN02</accession>
<organism evidence="1 2">
    <name type="scientific">Cutibacterium granulosum TM11</name>
    <dbReference type="NCBI Taxonomy" id="1292373"/>
    <lineage>
        <taxon>Bacteria</taxon>
        <taxon>Bacillati</taxon>
        <taxon>Actinomycetota</taxon>
        <taxon>Actinomycetes</taxon>
        <taxon>Propionibacteriales</taxon>
        <taxon>Propionibacteriaceae</taxon>
        <taxon>Cutibacterium</taxon>
    </lineage>
</organism>
<dbReference type="Proteomes" id="UP000053711">
    <property type="component" value="Unassembled WGS sequence"/>
</dbReference>
<gene>
    <name evidence="1" type="ORF">H640_06447</name>
</gene>
<keyword evidence="2" id="KW-1185">Reference proteome</keyword>
<proteinExistence type="predicted"/>
<evidence type="ECO:0000313" key="1">
    <source>
        <dbReference type="EMBL" id="ERF64993.1"/>
    </source>
</evidence>
<dbReference type="EMBL" id="AOST01000057">
    <property type="protein sequence ID" value="ERF64993.1"/>
    <property type="molecule type" value="Genomic_DNA"/>
</dbReference>
<name>A0ACB4UN02_9ACTN</name>
<sequence length="600" mass="63521">MASDHGHGSGPGPIDDAIFRPNQKPRQNHPTNSAGSSSTGSNSGGPDSPGPLDDEPTAVEMTLRPEELTAIEASTTWSVPAMTTTSPTINQPSPTPQPAKPPPRARRIFGLPLDRYLRDTKPLPLASDLQSAEDDMEARQARLVVDLVERVTSMAISVGASASEAVAMALRLAATFGITIHVDVTNTSVIVTQHRSMDDDPITSLRVVRGRTSDYQRLGRLQKLVDQICNGEVDLEDARSHLETLVAAPRLYRPWFVTLNMGLMGGGISWLFSGSIWDVLLAFFTTCLVDMAVQAMGRRHVTSFFTQAVGGAVPTVMALLVMILQWKADMTLPLSPSLVVAAGMISLLAGTSMVSAAQDAIDGYVVTSSGRFVDVFVQTGGIILGVMGVLWIGLKVGTPSYINPTVWVSGPIITQMLAAAIVSWSFGVSCHAGLRVLVTCAFLGAIGWGGYVLGAALGMSAPAASGVGAFLVGMAATAASRRWDFPQVGLVTCGVVTLMPGMMIYRGLYMILGSQLDQPSAAGGGTVLMQALLVGIAIAIGSSLGALTVRPLIVPLDHASRLATFRSWGMGATVPRERTSSRRIRKRWRNFKERKAAGTS</sequence>
<reference evidence="1 2" key="1">
    <citation type="journal article" date="2013" name="BMC Genomics">
        <title>Comparative genomics reveals distinct host-interacting traits of three major human-associated propionibacteria.</title>
        <authorList>
            <person name="Mak T.N."/>
            <person name="Schmid M."/>
            <person name="Brzuszkiewicz E."/>
            <person name="Zeng G."/>
            <person name="Meyer R."/>
            <person name="Sfanos K.S."/>
            <person name="Brinkmann V."/>
            <person name="Meyer T.F."/>
            <person name="Bruggemann H."/>
        </authorList>
    </citation>
    <scope>NUCLEOTIDE SEQUENCE [LARGE SCALE GENOMIC DNA]</scope>
    <source>
        <strain evidence="1 2">TM11</strain>
    </source>
</reference>
<protein>
    <submittedName>
        <fullName evidence="1">Uncharacterized protein</fullName>
    </submittedName>
</protein>